<feature type="active site" evidence="9">
    <location>
        <position position="359"/>
    </location>
</feature>
<feature type="binding site" evidence="9">
    <location>
        <position position="362"/>
    </location>
    <ligand>
        <name>Zn(2+)</name>
        <dbReference type="ChEBI" id="CHEBI:29105"/>
        <note>catalytic</note>
    </ligand>
</feature>
<dbReference type="Gene3D" id="4.10.70.10">
    <property type="entry name" value="Disintegrin domain"/>
    <property type="match status" value="1"/>
</dbReference>
<dbReference type="Gene3D" id="3.40.390.10">
    <property type="entry name" value="Collagenase (Catalytic Domain)"/>
    <property type="match status" value="1"/>
</dbReference>
<feature type="disulfide bond" evidence="9">
    <location>
        <begin position="333"/>
        <end position="413"/>
    </location>
</feature>
<feature type="domain" description="EGF-like" evidence="13">
    <location>
        <begin position="661"/>
        <end position="693"/>
    </location>
</feature>
<evidence type="ECO:0000256" key="6">
    <source>
        <dbReference type="ARBA" id="ARBA00023157"/>
    </source>
</evidence>
<dbReference type="InterPro" id="IPR002870">
    <property type="entry name" value="Peptidase_M12B_N"/>
</dbReference>
<feature type="disulfide bond" evidence="9">
    <location>
        <begin position="375"/>
        <end position="380"/>
    </location>
</feature>
<dbReference type="GO" id="GO:0006509">
    <property type="term" value="P:membrane protein ectodomain proteolysis"/>
    <property type="evidence" value="ECO:0007669"/>
    <property type="project" value="TreeGrafter"/>
</dbReference>
<evidence type="ECO:0000259" key="13">
    <source>
        <dbReference type="PROSITE" id="PS50026"/>
    </source>
</evidence>
<organism evidence="16 17">
    <name type="scientific">Dendroctonus ponderosae</name>
    <name type="common">Mountain pine beetle</name>
    <dbReference type="NCBI Taxonomy" id="77166"/>
    <lineage>
        <taxon>Eukaryota</taxon>
        <taxon>Metazoa</taxon>
        <taxon>Ecdysozoa</taxon>
        <taxon>Arthropoda</taxon>
        <taxon>Hexapoda</taxon>
        <taxon>Insecta</taxon>
        <taxon>Pterygota</taxon>
        <taxon>Neoptera</taxon>
        <taxon>Endopterygota</taxon>
        <taxon>Coleoptera</taxon>
        <taxon>Polyphaga</taxon>
        <taxon>Cucujiformia</taxon>
        <taxon>Curculionidae</taxon>
        <taxon>Scolytinae</taxon>
        <taxon>Dendroctonus</taxon>
    </lineage>
</organism>
<dbReference type="GO" id="GO:0046872">
    <property type="term" value="F:metal ion binding"/>
    <property type="evidence" value="ECO:0007669"/>
    <property type="project" value="UniProtKB-KW"/>
</dbReference>
<dbReference type="FunFam" id="4.10.70.10:FF:000001">
    <property type="entry name" value="Disintegrin and metalloproteinase domain-containing protein 22"/>
    <property type="match status" value="1"/>
</dbReference>
<dbReference type="InterPro" id="IPR006586">
    <property type="entry name" value="ADAM_Cys-rich"/>
</dbReference>
<dbReference type="FunFam" id="3.40.390.10:FF:000002">
    <property type="entry name" value="Disintegrin and metalloproteinase domain-containing protein 22"/>
    <property type="match status" value="1"/>
</dbReference>
<feature type="chain" id="PRO_5043927528" description="Peptidase M12B domain-containing protein" evidence="12">
    <location>
        <begin position="22"/>
        <end position="973"/>
    </location>
</feature>
<name>A0AAR5PCF9_DENPD</name>
<reference evidence="16" key="2">
    <citation type="submission" date="2024-08" db="UniProtKB">
        <authorList>
            <consortium name="EnsemblMetazoa"/>
        </authorList>
    </citation>
    <scope>IDENTIFICATION</scope>
</reference>
<feature type="binding site" evidence="9">
    <location>
        <position position="368"/>
    </location>
    <ligand>
        <name>Zn(2+)</name>
        <dbReference type="ChEBI" id="CHEBI:29105"/>
        <note>catalytic</note>
    </ligand>
</feature>
<keyword evidence="5 11" id="KW-0472">Membrane</keyword>
<dbReference type="PROSITE" id="PS50026">
    <property type="entry name" value="EGF_3"/>
    <property type="match status" value="1"/>
</dbReference>
<dbReference type="CTD" id="3772109"/>
<evidence type="ECO:0000313" key="16">
    <source>
        <dbReference type="EnsemblMetazoa" id="XP_019758376.1"/>
    </source>
</evidence>
<evidence type="ECO:0000256" key="5">
    <source>
        <dbReference type="ARBA" id="ARBA00023136"/>
    </source>
</evidence>
<comment type="subcellular location">
    <subcellularLocation>
        <location evidence="1">Membrane</location>
        <topology evidence="1">Single-pass membrane protein</topology>
    </subcellularLocation>
</comment>
<dbReference type="InterPro" id="IPR001590">
    <property type="entry name" value="Peptidase_M12B"/>
</dbReference>
<feature type="disulfide bond" evidence="9">
    <location>
        <begin position="373"/>
        <end position="397"/>
    </location>
</feature>
<protein>
    <recommendedName>
        <fullName evidence="18">Peptidase M12B domain-containing protein</fullName>
    </recommendedName>
</protein>
<evidence type="ECO:0000259" key="14">
    <source>
        <dbReference type="PROSITE" id="PS50214"/>
    </source>
</evidence>
<dbReference type="InterPro" id="IPR036436">
    <property type="entry name" value="Disintegrin_dom_sf"/>
</dbReference>
<feature type="domain" description="Disintegrin" evidence="14">
    <location>
        <begin position="424"/>
        <end position="512"/>
    </location>
</feature>
<feature type="disulfide bond" evidence="8">
    <location>
        <begin position="683"/>
        <end position="692"/>
    </location>
</feature>
<keyword evidence="4" id="KW-0482">Metalloprotease</keyword>
<dbReference type="GO" id="GO:0016020">
    <property type="term" value="C:membrane"/>
    <property type="evidence" value="ECO:0007669"/>
    <property type="project" value="UniProtKB-SubCell"/>
</dbReference>
<dbReference type="Pfam" id="PF01562">
    <property type="entry name" value="Pep_M12B_propep"/>
    <property type="match status" value="1"/>
</dbReference>
<evidence type="ECO:0000256" key="11">
    <source>
        <dbReference type="SAM" id="Phobius"/>
    </source>
</evidence>
<evidence type="ECO:0000256" key="9">
    <source>
        <dbReference type="PROSITE-ProRule" id="PRU00276"/>
    </source>
</evidence>
<keyword evidence="9" id="KW-0862">Zinc</keyword>
<evidence type="ECO:0000256" key="7">
    <source>
        <dbReference type="PROSITE-ProRule" id="PRU00068"/>
    </source>
</evidence>
<dbReference type="Pfam" id="PF00200">
    <property type="entry name" value="Disintegrin"/>
    <property type="match status" value="1"/>
</dbReference>
<feature type="domain" description="Peptidase M12B" evidence="15">
    <location>
        <begin position="222"/>
        <end position="418"/>
    </location>
</feature>
<keyword evidence="3 11" id="KW-1133">Transmembrane helix</keyword>
<keyword evidence="17" id="KW-1185">Reference proteome</keyword>
<dbReference type="PROSITE" id="PS01186">
    <property type="entry name" value="EGF_2"/>
    <property type="match status" value="1"/>
</dbReference>
<dbReference type="PROSITE" id="PS50215">
    <property type="entry name" value="ADAM_MEPRO"/>
    <property type="match status" value="1"/>
</dbReference>
<dbReference type="GeneID" id="109536551"/>
<dbReference type="Pfam" id="PF08516">
    <property type="entry name" value="ADAM_CR"/>
    <property type="match status" value="1"/>
</dbReference>
<dbReference type="GO" id="GO:0004222">
    <property type="term" value="F:metalloendopeptidase activity"/>
    <property type="evidence" value="ECO:0007669"/>
    <property type="project" value="InterPro"/>
</dbReference>
<keyword evidence="2 11" id="KW-0812">Transmembrane</keyword>
<feature type="compositionally biased region" description="Low complexity" evidence="10">
    <location>
        <begin position="751"/>
        <end position="763"/>
    </location>
</feature>
<dbReference type="InterPro" id="IPR034027">
    <property type="entry name" value="Reprolysin_adamalysin"/>
</dbReference>
<feature type="transmembrane region" description="Helical" evidence="11">
    <location>
        <begin position="715"/>
        <end position="740"/>
    </location>
</feature>
<evidence type="ECO:0000313" key="17">
    <source>
        <dbReference type="Proteomes" id="UP000019118"/>
    </source>
</evidence>
<dbReference type="Pfam" id="PF01421">
    <property type="entry name" value="Reprolysin"/>
    <property type="match status" value="1"/>
</dbReference>
<comment type="caution">
    <text evidence="8">Lacks conserved residue(s) required for the propagation of feature annotation.</text>
</comment>
<keyword evidence="4" id="KW-0378">Hydrolase</keyword>
<reference evidence="17" key="1">
    <citation type="journal article" date="2013" name="Genome Biol.">
        <title>Draft genome of the mountain pine beetle, Dendroctonus ponderosae Hopkins, a major forest pest.</title>
        <authorList>
            <person name="Keeling C.I."/>
            <person name="Yuen M.M."/>
            <person name="Liao N.Y."/>
            <person name="Docking T.R."/>
            <person name="Chan S.K."/>
            <person name="Taylor G.A."/>
            <person name="Palmquist D.L."/>
            <person name="Jackman S.D."/>
            <person name="Nguyen A."/>
            <person name="Li M."/>
            <person name="Henderson H."/>
            <person name="Janes J.K."/>
            <person name="Zhao Y."/>
            <person name="Pandoh P."/>
            <person name="Moore R."/>
            <person name="Sperling F.A."/>
            <person name="Huber D.P."/>
            <person name="Birol I."/>
            <person name="Jones S.J."/>
            <person name="Bohlmann J."/>
        </authorList>
    </citation>
    <scope>NUCLEOTIDE SEQUENCE</scope>
</reference>
<proteinExistence type="predicted"/>
<keyword evidence="6 8" id="KW-1015">Disulfide bond</keyword>
<dbReference type="EnsemblMetazoa" id="XM_019902817.1">
    <property type="protein sequence ID" value="XP_019758376.1"/>
    <property type="gene ID" value="LOC109536551"/>
</dbReference>
<evidence type="ECO:0000256" key="12">
    <source>
        <dbReference type="SAM" id="SignalP"/>
    </source>
</evidence>
<feature type="disulfide bond" evidence="7">
    <location>
        <begin position="484"/>
        <end position="504"/>
    </location>
</feature>
<dbReference type="SUPFAM" id="SSF55486">
    <property type="entry name" value="Metalloproteases ('zincins'), catalytic domain"/>
    <property type="match status" value="1"/>
</dbReference>
<dbReference type="PANTHER" id="PTHR11905:SF159">
    <property type="entry name" value="ADAM METALLOPROTEASE"/>
    <property type="match status" value="1"/>
</dbReference>
<dbReference type="Proteomes" id="UP000019118">
    <property type="component" value="Unassembled WGS sequence"/>
</dbReference>
<dbReference type="PANTHER" id="PTHR11905">
    <property type="entry name" value="ADAM A DISINTEGRIN AND METALLOPROTEASE DOMAIN"/>
    <property type="match status" value="1"/>
</dbReference>
<feature type="binding site" evidence="9">
    <location>
        <position position="358"/>
    </location>
    <ligand>
        <name>Zn(2+)</name>
        <dbReference type="ChEBI" id="CHEBI:29105"/>
        <note>catalytic</note>
    </ligand>
</feature>
<sequence length="973" mass="106373">MAVYSVHCAVLVVLLAAQGGAVPGTWTKQRDEPLPAADFHRHSVIRPRMYHGRYGRHLPDTRTQNGRHQQHIVVAMELGGAEAWLDLTLNQRLLAKGFFHRRQVNGSRVVERPNEEEINHCHYVGKVRGRPESWAALSTCHGLQGVVFDGRELHYVEKGGPHHLLYAHSDLREHNKTCGYRGAAAGPAHAHSSTDNRILRYKRSSDSATVIRGPYNANRDSKYLELVLVVDNREFKELGENQRRVVDHCKTIANIINGLYAPLNIFIALVGVVVWSEHDEIIFSLNGDTTLANFLHYRKNKLLLEHPNDNAQLLTKFNFEQGVVGKALKGPMCTFEYSGGVNNDHSPVVGLVATTIAHEMGHNFGMEHDTVDCQCPEERCIMAPSSSTVAPTHWSSCSLNYLLLAFTHGMDYCLKNKPEFLFDSPVCGNGFVEPGEQCDCGMSQHCENPCCDSATCMLHANASCATGECCDLSTCKPKGAGTECRSAQYECDLPEYCTGQSEFCPPDIFKMDTERCDEGRAFCYHGFCRTRTDQCKLLWGDTGKSSDDQCYDMNTKGSRHGNCGYNKFNESFAKCDRESVLCGMLHCKHLNERLEFGMESVAILSHSFINKKGSIIPCRTAIVDLGTNQIDPGMTPDGAKCGDGKMCVNQRCRDVLSLRKQSPHCDKDCHGNGWCNSLGHCHCKDGFAPPLCEYPGPGGSEDSGPASDPNAHQGVVVAMFIIFLGVVPMVALTAILLYYARYNLKLSWPKAPTTATSKSPSKSRGVAFGSEPANHSLLHEESPPPAGLHNEFFGNFKGFSLTPMKEAEPAAPAPALSISSLLSRPVQKINSFRRGGGSSAGAAPVLPPMNQPRPVISSPVLESSTSSAKELISPLRNAPKVPVRPAPGAPDVAPKTAINRIASFLKPAERAAPDKAAPKKPLDRTALRTLQISDPVPQTHIDIAVTALPVDAAKRAVVLRAQSMRAKPKERPA</sequence>
<dbReference type="SMART" id="SM00050">
    <property type="entry name" value="DISIN"/>
    <property type="match status" value="1"/>
</dbReference>
<dbReference type="SUPFAM" id="SSF57552">
    <property type="entry name" value="Blood coagulation inhibitor (disintegrin)"/>
    <property type="match status" value="1"/>
</dbReference>
<evidence type="ECO:0000256" key="2">
    <source>
        <dbReference type="ARBA" id="ARBA00022692"/>
    </source>
</evidence>
<keyword evidence="4" id="KW-0645">Protease</keyword>
<dbReference type="InterPro" id="IPR000742">
    <property type="entry name" value="EGF"/>
</dbReference>
<feature type="disulfide bond" evidence="8">
    <location>
        <begin position="665"/>
        <end position="675"/>
    </location>
</feature>
<keyword evidence="9" id="KW-0479">Metal-binding</keyword>
<evidence type="ECO:0000256" key="8">
    <source>
        <dbReference type="PROSITE-ProRule" id="PRU00076"/>
    </source>
</evidence>
<dbReference type="KEGG" id="dpa:109536551"/>
<accession>A0AAR5PCF9</accession>
<evidence type="ECO:0000259" key="15">
    <source>
        <dbReference type="PROSITE" id="PS50215"/>
    </source>
</evidence>
<evidence type="ECO:0000256" key="1">
    <source>
        <dbReference type="ARBA" id="ARBA00004167"/>
    </source>
</evidence>
<evidence type="ECO:0000256" key="4">
    <source>
        <dbReference type="ARBA" id="ARBA00023049"/>
    </source>
</evidence>
<keyword evidence="12" id="KW-0732">Signal</keyword>
<evidence type="ECO:0000256" key="3">
    <source>
        <dbReference type="ARBA" id="ARBA00022989"/>
    </source>
</evidence>
<evidence type="ECO:0008006" key="18">
    <source>
        <dbReference type="Google" id="ProtNLM"/>
    </source>
</evidence>
<feature type="signal peptide" evidence="12">
    <location>
        <begin position="1"/>
        <end position="21"/>
    </location>
</feature>
<evidence type="ECO:0000256" key="10">
    <source>
        <dbReference type="SAM" id="MobiDB-lite"/>
    </source>
</evidence>
<feature type="region of interest" description="Disordered" evidence="10">
    <location>
        <begin position="751"/>
        <end position="770"/>
    </location>
</feature>
<keyword evidence="8" id="KW-0245">EGF-like domain</keyword>
<dbReference type="AlphaFoldDB" id="A0AAR5PCF9"/>
<dbReference type="InterPro" id="IPR024079">
    <property type="entry name" value="MetalloPept_cat_dom_sf"/>
</dbReference>
<dbReference type="PROSITE" id="PS50214">
    <property type="entry name" value="DISINTEGRIN_2"/>
    <property type="match status" value="1"/>
</dbReference>
<dbReference type="InterPro" id="IPR001762">
    <property type="entry name" value="Disintegrin_dom"/>
</dbReference>
<dbReference type="SMART" id="SM00608">
    <property type="entry name" value="ACR"/>
    <property type="match status" value="1"/>
</dbReference>
<dbReference type="CDD" id="cd04269">
    <property type="entry name" value="ZnMc_adamalysin_II_like"/>
    <property type="match status" value="1"/>
</dbReference>